<keyword evidence="4" id="KW-1185">Reference proteome</keyword>
<organism evidence="3 4">
    <name type="scientific">[Candida] railenensis</name>
    <dbReference type="NCBI Taxonomy" id="45579"/>
    <lineage>
        <taxon>Eukaryota</taxon>
        <taxon>Fungi</taxon>
        <taxon>Dikarya</taxon>
        <taxon>Ascomycota</taxon>
        <taxon>Saccharomycotina</taxon>
        <taxon>Pichiomycetes</taxon>
        <taxon>Debaryomycetaceae</taxon>
        <taxon>Kurtzmaniella</taxon>
    </lineage>
</organism>
<dbReference type="InterPro" id="IPR001005">
    <property type="entry name" value="SANT/Myb"/>
</dbReference>
<dbReference type="SMART" id="SM00717">
    <property type="entry name" value="SANT"/>
    <property type="match status" value="1"/>
</dbReference>
<dbReference type="PANTHER" id="PTHR28079:SF1">
    <property type="entry name" value="RNA POLYMERASE I-SPECIFIC TRANSCRIPTION INITIATION FACTOR RRN5"/>
    <property type="match status" value="1"/>
</dbReference>
<dbReference type="PANTHER" id="PTHR28079">
    <property type="entry name" value="RNA POLYMERASE I-SPECIFIC TRANSCRIPTION INITIATION FACTOR RRN5"/>
    <property type="match status" value="1"/>
</dbReference>
<sequence length="605" mass="70088">MSVRPSFRGSPNYRRFYNNEVRNFLITGRGNGPGSSGGDYYGNFASSIISQNGDLSYIERKEKRKLRERDFNELEEVNENGAETIQKVKAKTNTIAEGTLWSAHEKEVFFSLLARYSIHQLDLIVDQLPSKTTIEVLNYYYLLKNELKALKSKFRGSPSHVHKCKVIMNHNQQPILHDYKIKKSYNSLCSMKHIPIAYEMSERFIDMEEIQAKLMIEKEMKLLNDFHKKFMVDMDEYDKEASTLMIRRKGRVRGKGSINNMTEQKQDSPALQYHKSGALRYSSQLSPLEYPIPDSETFTQDSSLIDIDNCHRISQRMYREYYGPKTTKYFIKVHYPPITLLDKLARLRTKEIILKLMSSKTIKEWVTGSSTAEREFTVADIHRVLGEPSKKIQFYVEPKVNLEDKNKMGKRKYKRGNSEDRNTTLTDESDPSSEHELLSDSSNVIRSDSDSEPPNIVIEDCEDENRPSDDFYSPTPPVGVPLHISQLPQNIRSLETQLETSINKLITERLHLKETVMLDKWDVQESKNYEHVLLTALTTYRETEADVDSSMNDIDSAFEMIEDEDFGDSESESEMEQGKTFDGEDAIVEMDDRMIADFTYLFPVY</sequence>
<protein>
    <recommendedName>
        <fullName evidence="2">Myb-like domain-containing protein</fullName>
    </recommendedName>
</protein>
<comment type="caution">
    <text evidence="3">The sequence shown here is derived from an EMBL/GenBank/DDBJ whole genome shotgun (WGS) entry which is preliminary data.</text>
</comment>
<dbReference type="GO" id="GO:0001181">
    <property type="term" value="F:RNA polymerase I general transcription initiation factor activity"/>
    <property type="evidence" value="ECO:0007669"/>
    <property type="project" value="TreeGrafter"/>
</dbReference>
<dbReference type="OrthoDB" id="2240312at2759"/>
<dbReference type="GO" id="GO:0006361">
    <property type="term" value="P:transcription initiation at RNA polymerase I promoter"/>
    <property type="evidence" value="ECO:0007669"/>
    <property type="project" value="TreeGrafter"/>
</dbReference>
<dbReference type="InterPro" id="IPR039601">
    <property type="entry name" value="Rrn5"/>
</dbReference>
<dbReference type="AlphaFoldDB" id="A0A9P0VVF9"/>
<dbReference type="InterPro" id="IPR009057">
    <property type="entry name" value="Homeodomain-like_sf"/>
</dbReference>
<evidence type="ECO:0000313" key="4">
    <source>
        <dbReference type="Proteomes" id="UP000837801"/>
    </source>
</evidence>
<name>A0A9P0VVF9_9ASCO</name>
<accession>A0A9P0VVF9</accession>
<reference evidence="3" key="1">
    <citation type="submission" date="2022-03" db="EMBL/GenBank/DDBJ databases">
        <authorList>
            <person name="Legras J.-L."/>
            <person name="Devillers H."/>
            <person name="Grondin C."/>
        </authorList>
    </citation>
    <scope>NUCLEOTIDE SEQUENCE</scope>
    <source>
        <strain evidence="3">CLIB 1423</strain>
    </source>
</reference>
<dbReference type="GO" id="GO:0000500">
    <property type="term" value="C:RNA polymerase I upstream activating factor complex"/>
    <property type="evidence" value="ECO:0007669"/>
    <property type="project" value="InterPro"/>
</dbReference>
<proteinExistence type="predicted"/>
<evidence type="ECO:0000259" key="2">
    <source>
        <dbReference type="SMART" id="SM00717"/>
    </source>
</evidence>
<dbReference type="GO" id="GO:0000182">
    <property type="term" value="F:rDNA binding"/>
    <property type="evidence" value="ECO:0007669"/>
    <property type="project" value="TreeGrafter"/>
</dbReference>
<evidence type="ECO:0000256" key="1">
    <source>
        <dbReference type="SAM" id="MobiDB-lite"/>
    </source>
</evidence>
<dbReference type="Proteomes" id="UP000837801">
    <property type="component" value="Unassembled WGS sequence"/>
</dbReference>
<feature type="domain" description="Myb-like" evidence="2">
    <location>
        <begin position="97"/>
        <end position="146"/>
    </location>
</feature>
<dbReference type="EMBL" id="CAKXYY010000001">
    <property type="protein sequence ID" value="CAH2350248.1"/>
    <property type="molecule type" value="Genomic_DNA"/>
</dbReference>
<feature type="region of interest" description="Disordered" evidence="1">
    <location>
        <begin position="407"/>
        <end position="478"/>
    </location>
</feature>
<dbReference type="SUPFAM" id="SSF46689">
    <property type="entry name" value="Homeodomain-like"/>
    <property type="match status" value="1"/>
</dbReference>
<evidence type="ECO:0000313" key="3">
    <source>
        <dbReference type="EMBL" id="CAH2350248.1"/>
    </source>
</evidence>
<dbReference type="CDD" id="cd00167">
    <property type="entry name" value="SANT"/>
    <property type="match status" value="1"/>
</dbReference>
<dbReference type="GO" id="GO:0042790">
    <property type="term" value="P:nucleolar large rRNA transcription by RNA polymerase I"/>
    <property type="evidence" value="ECO:0007669"/>
    <property type="project" value="InterPro"/>
</dbReference>
<gene>
    <name evidence="3" type="ORF">CLIB1423_01S05820</name>
</gene>